<reference evidence="1" key="2">
    <citation type="submission" date="2023-04" db="EMBL/GenBank/DDBJ databases">
        <authorList>
            <person name="Bruccoleri R.E."/>
            <person name="Oakeley E.J."/>
            <person name="Faust A.-M."/>
            <person name="Dessus-Babus S."/>
            <person name="Altorfer M."/>
            <person name="Burckhardt D."/>
            <person name="Oertli M."/>
            <person name="Naumann U."/>
            <person name="Petersen F."/>
            <person name="Wong J."/>
        </authorList>
    </citation>
    <scope>NUCLEOTIDE SEQUENCE</scope>
    <source>
        <strain evidence="1">GSM-AAB239-AS_SAM_17_03QT</strain>
        <tissue evidence="1">Leaf</tissue>
    </source>
</reference>
<dbReference type="GO" id="GO:0016301">
    <property type="term" value="F:kinase activity"/>
    <property type="evidence" value="ECO:0007669"/>
    <property type="project" value="UniProtKB-KW"/>
</dbReference>
<comment type="caution">
    <text evidence="1">The sequence shown here is derived from an EMBL/GenBank/DDBJ whole genome shotgun (WGS) entry which is preliminary data.</text>
</comment>
<dbReference type="EMBL" id="JANAVB010039426">
    <property type="protein sequence ID" value="KAJ6799674.1"/>
    <property type="molecule type" value="Genomic_DNA"/>
</dbReference>
<keyword evidence="1" id="KW-0418">Kinase</keyword>
<name>A0AAX6E6P1_IRIPA</name>
<protein>
    <submittedName>
        <fullName evidence="1">Proline-rich receptor-like protein kinase PERK3</fullName>
    </submittedName>
</protein>
<keyword evidence="1" id="KW-0808">Transferase</keyword>
<sequence length="69" mass="7959">MVVVAFGCWCRSRLDQRRRLLVVTTKGWSGFEHRGAGGWKEWRVVWGLVWPIAGRGEMTAASQRVRGDW</sequence>
<keyword evidence="1" id="KW-0675">Receptor</keyword>
<dbReference type="AlphaFoldDB" id="A0AAX6E6P1"/>
<dbReference type="Proteomes" id="UP001140949">
    <property type="component" value="Unassembled WGS sequence"/>
</dbReference>
<accession>A0AAX6E6P1</accession>
<evidence type="ECO:0000313" key="1">
    <source>
        <dbReference type="EMBL" id="KAJ6799674.1"/>
    </source>
</evidence>
<reference evidence="1" key="1">
    <citation type="journal article" date="2023" name="GigaByte">
        <title>Genome assembly of the bearded iris, Iris pallida Lam.</title>
        <authorList>
            <person name="Bruccoleri R.E."/>
            <person name="Oakeley E.J."/>
            <person name="Faust A.M.E."/>
            <person name="Altorfer M."/>
            <person name="Dessus-Babus S."/>
            <person name="Burckhardt D."/>
            <person name="Oertli M."/>
            <person name="Naumann U."/>
            <person name="Petersen F."/>
            <person name="Wong J."/>
        </authorList>
    </citation>
    <scope>NUCLEOTIDE SEQUENCE</scope>
    <source>
        <strain evidence="1">GSM-AAB239-AS_SAM_17_03QT</strain>
    </source>
</reference>
<gene>
    <name evidence="1" type="ORF">M6B38_206660</name>
</gene>
<keyword evidence="2" id="KW-1185">Reference proteome</keyword>
<organism evidence="1 2">
    <name type="scientific">Iris pallida</name>
    <name type="common">Sweet iris</name>
    <dbReference type="NCBI Taxonomy" id="29817"/>
    <lineage>
        <taxon>Eukaryota</taxon>
        <taxon>Viridiplantae</taxon>
        <taxon>Streptophyta</taxon>
        <taxon>Embryophyta</taxon>
        <taxon>Tracheophyta</taxon>
        <taxon>Spermatophyta</taxon>
        <taxon>Magnoliopsida</taxon>
        <taxon>Liliopsida</taxon>
        <taxon>Asparagales</taxon>
        <taxon>Iridaceae</taxon>
        <taxon>Iridoideae</taxon>
        <taxon>Irideae</taxon>
        <taxon>Iris</taxon>
    </lineage>
</organism>
<proteinExistence type="predicted"/>
<evidence type="ECO:0000313" key="2">
    <source>
        <dbReference type="Proteomes" id="UP001140949"/>
    </source>
</evidence>